<keyword evidence="3" id="KW-1185">Reference proteome</keyword>
<dbReference type="Proteomes" id="UP000237105">
    <property type="component" value="Unassembled WGS sequence"/>
</dbReference>
<name>A0A2P5C854_PARAD</name>
<feature type="region of interest" description="Disordered" evidence="1">
    <location>
        <begin position="21"/>
        <end position="56"/>
    </location>
</feature>
<feature type="non-terminal residue" evidence="2">
    <location>
        <position position="1"/>
    </location>
</feature>
<evidence type="ECO:0000313" key="2">
    <source>
        <dbReference type="EMBL" id="PON57260.1"/>
    </source>
</evidence>
<reference evidence="3" key="1">
    <citation type="submission" date="2016-06" db="EMBL/GenBank/DDBJ databases">
        <title>Parallel loss of symbiosis genes in relatives of nitrogen-fixing non-legume Parasponia.</title>
        <authorList>
            <person name="Van Velzen R."/>
            <person name="Holmer R."/>
            <person name="Bu F."/>
            <person name="Rutten L."/>
            <person name="Van Zeijl A."/>
            <person name="Liu W."/>
            <person name="Santuari L."/>
            <person name="Cao Q."/>
            <person name="Sharma T."/>
            <person name="Shen D."/>
            <person name="Roswanjaya Y."/>
            <person name="Wardhani T."/>
            <person name="Kalhor M.S."/>
            <person name="Jansen J."/>
            <person name="Van den Hoogen J."/>
            <person name="Gungor B."/>
            <person name="Hartog M."/>
            <person name="Hontelez J."/>
            <person name="Verver J."/>
            <person name="Yang W.-C."/>
            <person name="Schijlen E."/>
            <person name="Repin R."/>
            <person name="Schilthuizen M."/>
            <person name="Schranz E."/>
            <person name="Heidstra R."/>
            <person name="Miyata K."/>
            <person name="Fedorova E."/>
            <person name="Kohlen W."/>
            <person name="Bisseling T."/>
            <person name="Smit S."/>
            <person name="Geurts R."/>
        </authorList>
    </citation>
    <scope>NUCLEOTIDE SEQUENCE [LARGE SCALE GENOMIC DNA]</scope>
    <source>
        <strain evidence="3">cv. WU1-14</strain>
    </source>
</reference>
<dbReference type="AlphaFoldDB" id="A0A2P5C854"/>
<dbReference type="EMBL" id="JXTB01000161">
    <property type="protein sequence ID" value="PON57260.1"/>
    <property type="molecule type" value="Genomic_DNA"/>
</dbReference>
<protein>
    <submittedName>
        <fullName evidence="2">Uncharacterized protein</fullName>
    </submittedName>
</protein>
<evidence type="ECO:0000256" key="1">
    <source>
        <dbReference type="SAM" id="MobiDB-lite"/>
    </source>
</evidence>
<feature type="compositionally biased region" description="Low complexity" evidence="1">
    <location>
        <begin position="25"/>
        <end position="34"/>
    </location>
</feature>
<evidence type="ECO:0000313" key="3">
    <source>
        <dbReference type="Proteomes" id="UP000237105"/>
    </source>
</evidence>
<comment type="caution">
    <text evidence="2">The sequence shown here is derived from an EMBL/GenBank/DDBJ whole genome shotgun (WGS) entry which is preliminary data.</text>
</comment>
<sequence>DRPIYTWRKPTTRGFECHRFRDFSSPESSPASDGSCGGPAVNSAGQRASSRLGGGV</sequence>
<organism evidence="2 3">
    <name type="scientific">Parasponia andersonii</name>
    <name type="common">Sponia andersonii</name>
    <dbReference type="NCBI Taxonomy" id="3476"/>
    <lineage>
        <taxon>Eukaryota</taxon>
        <taxon>Viridiplantae</taxon>
        <taxon>Streptophyta</taxon>
        <taxon>Embryophyta</taxon>
        <taxon>Tracheophyta</taxon>
        <taxon>Spermatophyta</taxon>
        <taxon>Magnoliopsida</taxon>
        <taxon>eudicotyledons</taxon>
        <taxon>Gunneridae</taxon>
        <taxon>Pentapetalae</taxon>
        <taxon>rosids</taxon>
        <taxon>fabids</taxon>
        <taxon>Rosales</taxon>
        <taxon>Cannabaceae</taxon>
        <taxon>Parasponia</taxon>
    </lineage>
</organism>
<proteinExistence type="predicted"/>
<accession>A0A2P5C854</accession>
<gene>
    <name evidence="2" type="ORF">PanWU01x14_175240</name>
</gene>